<protein>
    <recommendedName>
        <fullName evidence="3">Retrotransposon Copia-like N-terminal domain-containing protein</fullName>
    </recommendedName>
</protein>
<organism evidence="1 2">
    <name type="scientific">Rehmannia glutinosa</name>
    <name type="common">Chinese foxglove</name>
    <dbReference type="NCBI Taxonomy" id="99300"/>
    <lineage>
        <taxon>Eukaryota</taxon>
        <taxon>Viridiplantae</taxon>
        <taxon>Streptophyta</taxon>
        <taxon>Embryophyta</taxon>
        <taxon>Tracheophyta</taxon>
        <taxon>Spermatophyta</taxon>
        <taxon>Magnoliopsida</taxon>
        <taxon>eudicotyledons</taxon>
        <taxon>Gunneridae</taxon>
        <taxon>Pentapetalae</taxon>
        <taxon>asterids</taxon>
        <taxon>lamiids</taxon>
        <taxon>Lamiales</taxon>
        <taxon>Orobanchaceae</taxon>
        <taxon>Rehmannieae</taxon>
        <taxon>Rehmannia</taxon>
    </lineage>
</organism>
<keyword evidence="2" id="KW-1185">Reference proteome</keyword>
<dbReference type="Proteomes" id="UP001318860">
    <property type="component" value="Unassembled WGS sequence"/>
</dbReference>
<dbReference type="EMBL" id="JABTTQ020001611">
    <property type="protein sequence ID" value="KAK6129825.1"/>
    <property type="molecule type" value="Genomic_DNA"/>
</dbReference>
<name>A0ABR0V5Y0_REHGL</name>
<evidence type="ECO:0000313" key="2">
    <source>
        <dbReference type="Proteomes" id="UP001318860"/>
    </source>
</evidence>
<evidence type="ECO:0008006" key="3">
    <source>
        <dbReference type="Google" id="ProtNLM"/>
    </source>
</evidence>
<comment type="caution">
    <text evidence="1">The sequence shown here is derived from an EMBL/GenBank/DDBJ whole genome shotgun (WGS) entry which is preliminary data.</text>
</comment>
<dbReference type="PANTHER" id="PTHR47481:SF10">
    <property type="entry name" value="COPIA-LIKE POLYPROTEIN_RETROTRANSPOSON"/>
    <property type="match status" value="1"/>
</dbReference>
<proteinExistence type="predicted"/>
<accession>A0ABR0V5Y0</accession>
<dbReference type="Pfam" id="PF14223">
    <property type="entry name" value="Retrotran_gag_2"/>
    <property type="match status" value="1"/>
</dbReference>
<sequence>MDDSDGSTTQNEACLVFAPTQLIFLQNQLISIKFDEDNFLIWKLQVLTTIQGYGLQHFILEDVVIPDEFLTSENLTRQINPEYITWQRQGQLLASWILSSLSQSMLILMVGLTTAKDIWQTIETHFASQYQAKLLQYNLKLQTLRKENLSMRDYLGKMKGCFDLLASAGERLSEKDQVLHILAGLGSEYNVVMVSATSRLEPLSVVEIQSLLISYVTRFESIVVPMVNSDGSLHSVNNVAQPPQRRGFFPNQSIGRERIQFANQSNRGGRTNRGSFRGRGGRYGNRLICQLCGIAGHTADRCWHRYDSNVGGNNTNNATQSFKDIIETPL</sequence>
<reference evidence="1 2" key="1">
    <citation type="journal article" date="2021" name="Comput. Struct. Biotechnol. J.">
        <title>De novo genome assembly of the potent medicinal plant Rehmannia glutinosa using nanopore technology.</title>
        <authorList>
            <person name="Ma L."/>
            <person name="Dong C."/>
            <person name="Song C."/>
            <person name="Wang X."/>
            <person name="Zheng X."/>
            <person name="Niu Y."/>
            <person name="Chen S."/>
            <person name="Feng W."/>
        </authorList>
    </citation>
    <scope>NUCLEOTIDE SEQUENCE [LARGE SCALE GENOMIC DNA]</scope>
    <source>
        <strain evidence="1">DH-2019</strain>
    </source>
</reference>
<dbReference type="PANTHER" id="PTHR47481">
    <property type="match status" value="1"/>
</dbReference>
<gene>
    <name evidence="1" type="ORF">DH2020_036411</name>
</gene>
<evidence type="ECO:0000313" key="1">
    <source>
        <dbReference type="EMBL" id="KAK6129825.1"/>
    </source>
</evidence>